<dbReference type="OrthoDB" id="9949900at2"/>
<dbReference type="Proteomes" id="UP000291981">
    <property type="component" value="Unassembled WGS sequence"/>
</dbReference>
<comment type="caution">
    <text evidence="2">The sequence shown here is derived from an EMBL/GenBank/DDBJ whole genome shotgun (WGS) entry which is preliminary data.</text>
</comment>
<evidence type="ECO:0000313" key="3">
    <source>
        <dbReference type="Proteomes" id="UP000291981"/>
    </source>
</evidence>
<name>A0A4Q8QJR5_9FLAO</name>
<keyword evidence="3" id="KW-1185">Reference proteome</keyword>
<dbReference type="AlphaFoldDB" id="A0A4Q8QJR5"/>
<feature type="signal peptide" evidence="1">
    <location>
        <begin position="1"/>
        <end position="22"/>
    </location>
</feature>
<organism evidence="2 3">
    <name type="scientific">Flagellimonas allohymeniacidonis</name>
    <dbReference type="NCBI Taxonomy" id="2517819"/>
    <lineage>
        <taxon>Bacteria</taxon>
        <taxon>Pseudomonadati</taxon>
        <taxon>Bacteroidota</taxon>
        <taxon>Flavobacteriia</taxon>
        <taxon>Flavobacteriales</taxon>
        <taxon>Flavobacteriaceae</taxon>
        <taxon>Flagellimonas</taxon>
    </lineage>
</organism>
<evidence type="ECO:0000256" key="1">
    <source>
        <dbReference type="SAM" id="SignalP"/>
    </source>
</evidence>
<keyword evidence="1" id="KW-0732">Signal</keyword>
<dbReference type="RefSeq" id="WP_130608567.1">
    <property type="nucleotide sequence ID" value="NZ_SGIU01000001.1"/>
</dbReference>
<reference evidence="2 3" key="1">
    <citation type="submission" date="2019-02" db="EMBL/GenBank/DDBJ databases">
        <title>Draft genome sequence of Muricauda sp. 176CP4-71.</title>
        <authorList>
            <person name="Park J.-S."/>
        </authorList>
    </citation>
    <scope>NUCLEOTIDE SEQUENCE [LARGE SCALE GENOMIC DNA]</scope>
    <source>
        <strain evidence="2 3">176CP4-71</strain>
    </source>
</reference>
<proteinExistence type="predicted"/>
<dbReference type="EMBL" id="SGIU01000001">
    <property type="protein sequence ID" value="TAI48476.1"/>
    <property type="molecule type" value="Genomic_DNA"/>
</dbReference>
<protein>
    <submittedName>
        <fullName evidence="2">Uncharacterized protein</fullName>
    </submittedName>
</protein>
<gene>
    <name evidence="2" type="ORF">EW142_01335</name>
</gene>
<sequence length="117" mass="13247">MKKVVFFLGMVILFCFSGSSQSNPLIADYSSQGYQTGCELASTYDVQTYQATISNPHFPADYKDGVRLAWQNCPKPSQQGALTESQYGDLIGRYFQNGLLAIILDYYSEHRHTYHNE</sequence>
<feature type="chain" id="PRO_5020321307" evidence="1">
    <location>
        <begin position="23"/>
        <end position="117"/>
    </location>
</feature>
<accession>A0A4Q8QJR5</accession>
<evidence type="ECO:0000313" key="2">
    <source>
        <dbReference type="EMBL" id="TAI48476.1"/>
    </source>
</evidence>